<evidence type="ECO:0000256" key="2">
    <source>
        <dbReference type="ARBA" id="ARBA00022908"/>
    </source>
</evidence>
<dbReference type="Gene3D" id="3.30.160.390">
    <property type="entry name" value="Integrase, DNA-binding domain"/>
    <property type="match status" value="1"/>
</dbReference>
<dbReference type="CDD" id="cd00801">
    <property type="entry name" value="INT_P4_C"/>
    <property type="match status" value="1"/>
</dbReference>
<dbReference type="EMBL" id="WESC01000002">
    <property type="protein sequence ID" value="KAB7742160.1"/>
    <property type="molecule type" value="Genomic_DNA"/>
</dbReference>
<dbReference type="Pfam" id="PF22022">
    <property type="entry name" value="Phage_int_M"/>
    <property type="match status" value="1"/>
</dbReference>
<dbReference type="Gene3D" id="1.10.443.10">
    <property type="entry name" value="Intergrase catalytic core"/>
    <property type="match status" value="1"/>
</dbReference>
<dbReference type="InterPro" id="IPR011010">
    <property type="entry name" value="DNA_brk_join_enz"/>
</dbReference>
<evidence type="ECO:0000256" key="3">
    <source>
        <dbReference type="ARBA" id="ARBA00023125"/>
    </source>
</evidence>
<comment type="similarity">
    <text evidence="1">Belongs to the 'phage' integrase family.</text>
</comment>
<dbReference type="Proteomes" id="UP000468901">
    <property type="component" value="Unassembled WGS sequence"/>
</dbReference>
<dbReference type="GO" id="GO:0006310">
    <property type="term" value="P:DNA recombination"/>
    <property type="evidence" value="ECO:0007669"/>
    <property type="project" value="UniProtKB-KW"/>
</dbReference>
<dbReference type="InterPro" id="IPR002104">
    <property type="entry name" value="Integrase_catalytic"/>
</dbReference>
<proteinExistence type="inferred from homology"/>
<organism evidence="6 7">
    <name type="scientific">Parvibaculum sedimenti</name>
    <dbReference type="NCBI Taxonomy" id="2608632"/>
    <lineage>
        <taxon>Bacteria</taxon>
        <taxon>Pseudomonadati</taxon>
        <taxon>Pseudomonadota</taxon>
        <taxon>Alphaproteobacteria</taxon>
        <taxon>Hyphomicrobiales</taxon>
        <taxon>Parvibaculaceae</taxon>
        <taxon>Parvibaculum</taxon>
    </lineage>
</organism>
<evidence type="ECO:0000256" key="4">
    <source>
        <dbReference type="ARBA" id="ARBA00023172"/>
    </source>
</evidence>
<dbReference type="PANTHER" id="PTHR30629:SF2">
    <property type="entry name" value="PROPHAGE INTEGRASE INTS-RELATED"/>
    <property type="match status" value="1"/>
</dbReference>
<dbReference type="Gene3D" id="1.10.150.130">
    <property type="match status" value="1"/>
</dbReference>
<dbReference type="GO" id="GO:0003677">
    <property type="term" value="F:DNA binding"/>
    <property type="evidence" value="ECO:0007669"/>
    <property type="project" value="UniProtKB-KW"/>
</dbReference>
<dbReference type="PANTHER" id="PTHR30629">
    <property type="entry name" value="PROPHAGE INTEGRASE"/>
    <property type="match status" value="1"/>
</dbReference>
<accession>A0A6N6VKX9</accession>
<dbReference type="InterPro" id="IPR050808">
    <property type="entry name" value="Phage_Integrase"/>
</dbReference>
<dbReference type="GO" id="GO:0015074">
    <property type="term" value="P:DNA integration"/>
    <property type="evidence" value="ECO:0007669"/>
    <property type="project" value="UniProtKB-KW"/>
</dbReference>
<gene>
    <name evidence="6" type="ORF">F2P47_02490</name>
</gene>
<keyword evidence="2" id="KW-0229">DNA integration</keyword>
<dbReference type="InterPro" id="IPR013762">
    <property type="entry name" value="Integrase-like_cat_sf"/>
</dbReference>
<comment type="caution">
    <text evidence="6">The sequence shown here is derived from an EMBL/GenBank/DDBJ whole genome shotgun (WGS) entry which is preliminary data.</text>
</comment>
<keyword evidence="4" id="KW-0233">DNA recombination</keyword>
<dbReference type="InterPro" id="IPR025166">
    <property type="entry name" value="Integrase_DNA_bind_dom"/>
</dbReference>
<keyword evidence="3" id="KW-0238">DNA-binding</keyword>
<dbReference type="RefSeq" id="WP_152214582.1">
    <property type="nucleotide sequence ID" value="NZ_WESC01000002.1"/>
</dbReference>
<dbReference type="InterPro" id="IPR038488">
    <property type="entry name" value="Integrase_DNA-bd_sf"/>
</dbReference>
<dbReference type="AlphaFoldDB" id="A0A6N6VKX9"/>
<dbReference type="Pfam" id="PF13356">
    <property type="entry name" value="Arm-DNA-bind_3"/>
    <property type="match status" value="1"/>
</dbReference>
<dbReference type="InterPro" id="IPR053876">
    <property type="entry name" value="Phage_int_M"/>
</dbReference>
<dbReference type="SUPFAM" id="SSF56349">
    <property type="entry name" value="DNA breaking-rejoining enzymes"/>
    <property type="match status" value="1"/>
</dbReference>
<dbReference type="PROSITE" id="PS51898">
    <property type="entry name" value="TYR_RECOMBINASE"/>
    <property type="match status" value="1"/>
</dbReference>
<name>A0A6N6VKX9_9HYPH</name>
<dbReference type="InterPro" id="IPR010998">
    <property type="entry name" value="Integrase_recombinase_N"/>
</dbReference>
<reference evidence="6 7" key="1">
    <citation type="submission" date="2019-09" db="EMBL/GenBank/DDBJ databases">
        <title>Parvibaculum sedimenti sp. nov., isolated from sediment.</title>
        <authorList>
            <person name="Wang Y."/>
        </authorList>
    </citation>
    <scope>NUCLEOTIDE SEQUENCE [LARGE SCALE GENOMIC DNA]</scope>
    <source>
        <strain evidence="6 7">HXT-9</strain>
    </source>
</reference>
<dbReference type="Pfam" id="PF00589">
    <property type="entry name" value="Phage_integrase"/>
    <property type="match status" value="1"/>
</dbReference>
<evidence type="ECO:0000313" key="7">
    <source>
        <dbReference type="Proteomes" id="UP000468901"/>
    </source>
</evidence>
<feature type="domain" description="Tyr recombinase" evidence="5">
    <location>
        <begin position="213"/>
        <end position="393"/>
    </location>
</feature>
<evidence type="ECO:0000313" key="6">
    <source>
        <dbReference type="EMBL" id="KAB7742160.1"/>
    </source>
</evidence>
<sequence>MAQLTDTKARNITPDTKPLAAGGVSGLYLFPSATRGKGKWIFRFISPATGKRRDMGLGTYPEVGIAAARKAGLEARMVIQQGTDPLEARRAEEAERRARWEMPTFEKAARKVHAEIKDGFRNAKHADQWLNTLETYIFPVLGARLVNELKASDFAEALKPIWLSKPETASRVRQRCDTVMKWCAAQDFIVASPVGVVGKLLAKQPGKRERVTHHPAVPWRDLPSLALRLFSNDRPSAGKLMLELLILTATRSGEVRGMQWDEIDFKGATWTIPASRMKAKQFHRVPLPSRAIEILKRQRKMVDEECPLVFPSRRNTPLSDMTLTKLLRDAEVSSDTLGRVATAHGFRSAFRDWASENGYPRDLAERALAHTIRNSTEAAYHRTDLLEQRRKMMEDWARLLLSESVTEYRERRKLAI</sequence>
<evidence type="ECO:0000256" key="1">
    <source>
        <dbReference type="ARBA" id="ARBA00008857"/>
    </source>
</evidence>
<evidence type="ECO:0000259" key="5">
    <source>
        <dbReference type="PROSITE" id="PS51898"/>
    </source>
</evidence>
<protein>
    <submittedName>
        <fullName evidence="6">Tyrosine-type recombinase/integrase</fullName>
    </submittedName>
</protein>
<keyword evidence="7" id="KW-1185">Reference proteome</keyword>